<accession>A0A061AYZ4</accession>
<organism evidence="1">
    <name type="scientific">Cyberlindnera fabianii</name>
    <name type="common">Yeast</name>
    <name type="synonym">Hansenula fabianii</name>
    <dbReference type="NCBI Taxonomy" id="36022"/>
    <lineage>
        <taxon>Eukaryota</taxon>
        <taxon>Fungi</taxon>
        <taxon>Dikarya</taxon>
        <taxon>Ascomycota</taxon>
        <taxon>Saccharomycotina</taxon>
        <taxon>Saccharomycetes</taxon>
        <taxon>Phaffomycetales</taxon>
        <taxon>Phaffomycetaceae</taxon>
        <taxon>Cyberlindnera</taxon>
    </lineage>
</organism>
<proteinExistence type="predicted"/>
<dbReference type="AlphaFoldDB" id="A0A061AYZ4"/>
<protein>
    <submittedName>
        <fullName evidence="1">CYFA0S10e02146g1_1</fullName>
    </submittedName>
</protein>
<dbReference type="EMBL" id="LK052895">
    <property type="protein sequence ID" value="CDR42777.1"/>
    <property type="molecule type" value="Genomic_DNA"/>
</dbReference>
<dbReference type="Gene3D" id="6.10.250.2790">
    <property type="match status" value="1"/>
</dbReference>
<evidence type="ECO:0000313" key="1">
    <source>
        <dbReference type="EMBL" id="CDR42777.1"/>
    </source>
</evidence>
<gene>
    <name evidence="1" type="ORF">CYFA0S_10e02146g</name>
</gene>
<reference evidence="1" key="1">
    <citation type="journal article" date="2014" name="Genome Announc.">
        <title>Genome sequence of the yeast Cyberlindnera fabianii (Hansenula fabianii).</title>
        <authorList>
            <person name="Freel K.C."/>
            <person name="Sarilar V."/>
            <person name="Neuveglise C."/>
            <person name="Devillers H."/>
            <person name="Friedrich A."/>
            <person name="Schacherer J."/>
        </authorList>
    </citation>
    <scope>NUCLEOTIDE SEQUENCE</scope>
    <source>
        <strain evidence="1">YJS4271</strain>
    </source>
</reference>
<dbReference type="PhylomeDB" id="A0A061AYZ4"/>
<dbReference type="VEuPathDB" id="FungiDB:BON22_3167"/>
<dbReference type="OrthoDB" id="4064682at2759"/>
<name>A0A061AYZ4_CYBFA</name>
<sequence length="302" mass="33811">MSPSLIVFNPSNRKLHSIIMSEELLNMFFDDEFVPHAYLDALFSAIPGATSDGSQSLTNPKNIELMQQRSATLLSHLDFYTSELTNNLETQLTKLRASNSVVSYSYESSNEKKLKPTTRLEYYIDSLSISVQSLNDTVANVTSKVSSLETDSQTTQNLLELTKAKQNLIHVQQALETIKSIVEIAQDTPKTTSKSSRTAPTNAKNATSSLIIQPSQLSAALKVLQDTIKEQVSQRKRTENDTEVDQELMTKIDDLSALMPIFKNLGEFQNVYADFVKNIQGEKEGYLKIKNLDDELFDTVLK</sequence>